<dbReference type="Gene3D" id="3.40.50.300">
    <property type="entry name" value="P-loop containing nucleotide triphosphate hydrolases"/>
    <property type="match status" value="1"/>
</dbReference>
<feature type="compositionally biased region" description="Polar residues" evidence="2">
    <location>
        <begin position="20"/>
        <end position="46"/>
    </location>
</feature>
<feature type="compositionally biased region" description="Basic and acidic residues" evidence="2">
    <location>
        <begin position="1058"/>
        <end position="1067"/>
    </location>
</feature>
<proteinExistence type="predicted"/>
<dbReference type="InterPro" id="IPR031359">
    <property type="entry name" value="NACHT_N"/>
</dbReference>
<dbReference type="AlphaFoldDB" id="A0AAN6IAX7"/>
<dbReference type="InterPro" id="IPR036770">
    <property type="entry name" value="Ankyrin_rpt-contain_sf"/>
</dbReference>
<feature type="region of interest" description="Disordered" evidence="2">
    <location>
        <begin position="1"/>
        <end position="66"/>
    </location>
</feature>
<dbReference type="SUPFAM" id="SSF48403">
    <property type="entry name" value="Ankyrin repeat"/>
    <property type="match status" value="1"/>
</dbReference>
<dbReference type="SMART" id="SM00248">
    <property type="entry name" value="ANK"/>
    <property type="match status" value="4"/>
</dbReference>
<evidence type="ECO:0000313" key="5">
    <source>
        <dbReference type="EMBL" id="KAI1610808.1"/>
    </source>
</evidence>
<sequence>MYQLRDDLFRSRPKKDRVQSPASNDATNARSTSPDTAAGTKLSTSPAVEPEIVTPLPTKERTIEPSLQNIHVPDAGLAQKLSSASKADAPGSRGSRNLWAEALSKLKNDEPDIHHEFQAILEAEAAGLSTAPDKVNEGFLRSLIDEKLATIKQKVWILSFGSKKSVHVRTVIERCLGFITGSKDLLTQAGALDPVHAGLPVAALCLIVSEKLINRDKEQNKDLADALETTASIVQRYVATEQVYISHIEDPNAQFVDSITSLYTKILLLEAKLIIHLSANTGSRALKNVMGRTAWGADVKSVLQADEACEKLRGIAVSAIATQRHHQLQELLKSLNSQNLDFWRDYRHEQQQYYRSDRARACMTLLRAITYEDYKDRNPEPSDGTCRWFKTDTRFRNWLKEPGYSCLWVTADPGCGKSVLSKYLVDCYLGQQFGSDTTICYYFFKNEGTASCGTNAICSLLHQIFSNEPTKVLMHHIESDYQNNGDKLAGLFDRLWSVFQAVVKDNCAGRIVCVLDAFDECAPDDQRRLWKKFKSLAEKDRSLGSLKLLITSRPHIADAIEPELHESVKVLRLTGEAGEVSGGISREIENVIDQRLEDFRLKRQERGFKDSAHLQIRKSILKQGKNRTYLWVSFIFQDLFDHVGSPFPDLQAIFEQLPSTVEEQYEKILSTSKDRNLALKLLNLVIGAPKPMDPQHLYVRLLSTDTVSNIDHLEPPDTKPLHEYLRRLCGCFISITLHEDQQLSGDGSSKYKDRHDPEQYRVHLIHETAREFLVERHGNSAGEGLSFKWQWKGFVSGHDAYHKWAESCLFFIIMAHQVHMANADESNTEVVRELLKSPPLDVNIRNSGGRTALHLAALCLKRSILDILELLVDDSRVDINAQDETGMTALMLATRLISPVRITVLLQCRQLDVNIRTGEGDTALLMCLKTAADSLDWEKSPYQWVKWLESFLQCVQLLLAAPETDINIRNVDGEHAVFLAAMIPLPPLHQLLKRYGLDLSEPMQLQTLRPPQADIDVLKAAQDWLAQHPDLDFLKIESSQDAAELPYSTSDLPSISSEGREVESHDS</sequence>
<comment type="caution">
    <text evidence="5">The sequence shown here is derived from an EMBL/GenBank/DDBJ whole genome shotgun (WGS) entry which is preliminary data.</text>
</comment>
<dbReference type="PANTHER" id="PTHR10039">
    <property type="entry name" value="AMELOGENIN"/>
    <property type="match status" value="1"/>
</dbReference>
<dbReference type="Pfam" id="PF17100">
    <property type="entry name" value="NACHT_N"/>
    <property type="match status" value="1"/>
</dbReference>
<dbReference type="Gene3D" id="1.25.40.20">
    <property type="entry name" value="Ankyrin repeat-containing domain"/>
    <property type="match status" value="1"/>
</dbReference>
<feature type="region of interest" description="Disordered" evidence="2">
    <location>
        <begin position="1045"/>
        <end position="1067"/>
    </location>
</feature>
<organism evidence="5 6">
    <name type="scientific">Exophiala viscosa</name>
    <dbReference type="NCBI Taxonomy" id="2486360"/>
    <lineage>
        <taxon>Eukaryota</taxon>
        <taxon>Fungi</taxon>
        <taxon>Dikarya</taxon>
        <taxon>Ascomycota</taxon>
        <taxon>Pezizomycotina</taxon>
        <taxon>Eurotiomycetes</taxon>
        <taxon>Chaetothyriomycetidae</taxon>
        <taxon>Chaetothyriales</taxon>
        <taxon>Herpotrichiellaceae</taxon>
        <taxon>Exophiala</taxon>
    </lineage>
</organism>
<dbReference type="Pfam" id="PF12796">
    <property type="entry name" value="Ank_2"/>
    <property type="match status" value="1"/>
</dbReference>
<dbReference type="SUPFAM" id="SSF52540">
    <property type="entry name" value="P-loop containing nucleoside triphosphate hydrolases"/>
    <property type="match status" value="1"/>
</dbReference>
<dbReference type="EMBL" id="MU404357">
    <property type="protein sequence ID" value="KAI1610808.1"/>
    <property type="molecule type" value="Genomic_DNA"/>
</dbReference>
<evidence type="ECO:0000256" key="2">
    <source>
        <dbReference type="SAM" id="MobiDB-lite"/>
    </source>
</evidence>
<evidence type="ECO:0000313" key="6">
    <source>
        <dbReference type="Proteomes" id="UP001203852"/>
    </source>
</evidence>
<feature type="domain" description="Nephrocystin 3-like N-terminal" evidence="4">
    <location>
        <begin position="384"/>
        <end position="553"/>
    </location>
</feature>
<dbReference type="Pfam" id="PF24883">
    <property type="entry name" value="NPHP3_N"/>
    <property type="match status" value="1"/>
</dbReference>
<name>A0AAN6IAX7_9EURO</name>
<accession>A0AAN6IAX7</accession>
<dbReference type="PANTHER" id="PTHR10039:SF5">
    <property type="entry name" value="NACHT DOMAIN-CONTAINING PROTEIN"/>
    <property type="match status" value="1"/>
</dbReference>
<feature type="compositionally biased region" description="Basic and acidic residues" evidence="2">
    <location>
        <begin position="1"/>
        <end position="10"/>
    </location>
</feature>
<dbReference type="Proteomes" id="UP001203852">
    <property type="component" value="Unassembled WGS sequence"/>
</dbReference>
<dbReference type="InterPro" id="IPR056884">
    <property type="entry name" value="NPHP3-like_N"/>
</dbReference>
<feature type="domain" description="NWD NACHT-NTPase N-terminal" evidence="3">
    <location>
        <begin position="97"/>
        <end position="308"/>
    </location>
</feature>
<keyword evidence="6" id="KW-1185">Reference proteome</keyword>
<evidence type="ECO:0000259" key="3">
    <source>
        <dbReference type="Pfam" id="PF17100"/>
    </source>
</evidence>
<dbReference type="InterPro" id="IPR027417">
    <property type="entry name" value="P-loop_NTPase"/>
</dbReference>
<evidence type="ECO:0008006" key="7">
    <source>
        <dbReference type="Google" id="ProtNLM"/>
    </source>
</evidence>
<feature type="compositionally biased region" description="Polar residues" evidence="2">
    <location>
        <begin position="1045"/>
        <end position="1057"/>
    </location>
</feature>
<dbReference type="InterPro" id="IPR002110">
    <property type="entry name" value="Ankyrin_rpt"/>
</dbReference>
<evidence type="ECO:0000259" key="4">
    <source>
        <dbReference type="Pfam" id="PF24883"/>
    </source>
</evidence>
<protein>
    <recommendedName>
        <fullName evidence="7">NACHT domain-containing protein</fullName>
    </recommendedName>
</protein>
<evidence type="ECO:0000256" key="1">
    <source>
        <dbReference type="ARBA" id="ARBA00022737"/>
    </source>
</evidence>
<keyword evidence="1" id="KW-0677">Repeat</keyword>
<reference evidence="5" key="1">
    <citation type="journal article" date="2022" name="bioRxiv">
        <title>Deciphering the potential niche of two novel black yeast fungi from a biological soil crust based on their genomes, phenotypes, and melanin regulation.</title>
        <authorList>
            <consortium name="DOE Joint Genome Institute"/>
            <person name="Carr E.C."/>
            <person name="Barton Q."/>
            <person name="Grambo S."/>
            <person name="Sullivan M."/>
            <person name="Renfro C.M."/>
            <person name="Kuo A."/>
            <person name="Pangilinan J."/>
            <person name="Lipzen A."/>
            <person name="Keymanesh K."/>
            <person name="Savage E."/>
            <person name="Barry K."/>
            <person name="Grigoriev I.V."/>
            <person name="Riekhof W.R."/>
            <person name="Harris S.S."/>
        </authorList>
    </citation>
    <scope>NUCLEOTIDE SEQUENCE</scope>
    <source>
        <strain evidence="5">JF 03-4F</strain>
    </source>
</reference>
<gene>
    <name evidence="5" type="ORF">EDD36DRAFT_466815</name>
</gene>